<accession>A0AAW5TPH9</accession>
<protein>
    <submittedName>
        <fullName evidence="1">Uncharacterized protein</fullName>
    </submittedName>
</protein>
<dbReference type="Proteomes" id="UP001207687">
    <property type="component" value="Unassembled WGS sequence"/>
</dbReference>
<gene>
    <name evidence="1" type="ORF">M2256_000610</name>
</gene>
<evidence type="ECO:0000313" key="2">
    <source>
        <dbReference type="Proteomes" id="UP001207687"/>
    </source>
</evidence>
<dbReference type="EMBL" id="JAOQNN010000001">
    <property type="protein sequence ID" value="MCW2280152.1"/>
    <property type="molecule type" value="Genomic_DNA"/>
</dbReference>
<dbReference type="AlphaFoldDB" id="A0AAW5TPH9"/>
<dbReference type="RefSeq" id="WP_264653729.1">
    <property type="nucleotide sequence ID" value="NZ_JAOQNN010000001.1"/>
</dbReference>
<organism evidence="1 2">
    <name type="scientific">Lactococcus lactis</name>
    <dbReference type="NCBI Taxonomy" id="1358"/>
    <lineage>
        <taxon>Bacteria</taxon>
        <taxon>Bacillati</taxon>
        <taxon>Bacillota</taxon>
        <taxon>Bacilli</taxon>
        <taxon>Lactobacillales</taxon>
        <taxon>Streptococcaceae</taxon>
        <taxon>Lactococcus</taxon>
    </lineage>
</organism>
<evidence type="ECO:0000313" key="1">
    <source>
        <dbReference type="EMBL" id="MCW2280152.1"/>
    </source>
</evidence>
<name>A0AAW5TPH9_9LACT</name>
<comment type="caution">
    <text evidence="1">The sequence shown here is derived from an EMBL/GenBank/DDBJ whole genome shotgun (WGS) entry which is preliminary data.</text>
</comment>
<proteinExistence type="predicted"/>
<reference evidence="1" key="1">
    <citation type="submission" date="2023-08" db="EMBL/GenBank/DDBJ databases">
        <title>Genomic analyses of the natural microbiome of Caenorhabditis elegans.</title>
        <authorList>
            <person name="Samuel B."/>
        </authorList>
    </citation>
    <scope>NUCLEOTIDE SEQUENCE</scope>
    <source>
        <strain evidence="1">BIGb0220</strain>
    </source>
</reference>
<sequence>MNKEELDVTVVSVKEESASLKDEAVILPIDLSIEEATSLNEVFLSRDEFYIDAIDNNDDVFMAMVFARGVVDKSGKLYNFTFLPLVNNPSKGVLLVEESFVNGFVIYDLGKPWLMSKGLVKVIFSLYPLDSGWDIQDVGCYIEGDLLKVFTKDSDLEDYLIELPVFEYDLFNGTEFDRNMILENEQKSSRKVKSS</sequence>